<name>A0AAN9Z486_9ORTH</name>
<dbReference type="AlphaFoldDB" id="A0AAN9Z486"/>
<dbReference type="InterPro" id="IPR000210">
    <property type="entry name" value="BTB/POZ_dom"/>
</dbReference>
<organism evidence="2 3">
    <name type="scientific">Gryllus longicercus</name>
    <dbReference type="NCBI Taxonomy" id="2509291"/>
    <lineage>
        <taxon>Eukaryota</taxon>
        <taxon>Metazoa</taxon>
        <taxon>Ecdysozoa</taxon>
        <taxon>Arthropoda</taxon>
        <taxon>Hexapoda</taxon>
        <taxon>Insecta</taxon>
        <taxon>Pterygota</taxon>
        <taxon>Neoptera</taxon>
        <taxon>Polyneoptera</taxon>
        <taxon>Orthoptera</taxon>
        <taxon>Ensifera</taxon>
        <taxon>Gryllidea</taxon>
        <taxon>Grylloidea</taxon>
        <taxon>Gryllidae</taxon>
        <taxon>Gryllinae</taxon>
        <taxon>Gryllus</taxon>
    </lineage>
</organism>
<gene>
    <name evidence="2" type="ORF">R5R35_003800</name>
</gene>
<dbReference type="PANTHER" id="PTHR24413">
    <property type="entry name" value="SPECKLE-TYPE POZ PROTEIN"/>
    <property type="match status" value="1"/>
</dbReference>
<evidence type="ECO:0000313" key="2">
    <source>
        <dbReference type="EMBL" id="KAK7794425.1"/>
    </source>
</evidence>
<dbReference type="Gene3D" id="3.30.710.10">
    <property type="entry name" value="Potassium Channel Kv1.1, Chain A"/>
    <property type="match status" value="1"/>
</dbReference>
<dbReference type="InterPro" id="IPR011333">
    <property type="entry name" value="SKP1/BTB/POZ_sf"/>
</dbReference>
<proteinExistence type="predicted"/>
<evidence type="ECO:0000313" key="3">
    <source>
        <dbReference type="Proteomes" id="UP001378592"/>
    </source>
</evidence>
<dbReference type="CDD" id="cd18303">
    <property type="entry name" value="BTB_POZ_Rank-5"/>
    <property type="match status" value="1"/>
</dbReference>
<dbReference type="Proteomes" id="UP001378592">
    <property type="component" value="Unassembled WGS sequence"/>
</dbReference>
<dbReference type="InterPro" id="IPR049765">
    <property type="entry name" value="ANFY1_BTB_POZ"/>
</dbReference>
<dbReference type="EMBL" id="JAZDUA010000333">
    <property type="protein sequence ID" value="KAK7794425.1"/>
    <property type="molecule type" value="Genomic_DNA"/>
</dbReference>
<comment type="caution">
    <text evidence="2">The sequence shown here is derived from an EMBL/GenBank/DDBJ whole genome shotgun (WGS) entry which is preliminary data.</text>
</comment>
<protein>
    <recommendedName>
        <fullName evidence="1">BTB domain-containing protein</fullName>
    </recommendedName>
</protein>
<dbReference type="PROSITE" id="PS50097">
    <property type="entry name" value="BTB"/>
    <property type="match status" value="1"/>
</dbReference>
<evidence type="ECO:0000259" key="1">
    <source>
        <dbReference type="PROSITE" id="PS50097"/>
    </source>
</evidence>
<dbReference type="SUPFAM" id="SSF54695">
    <property type="entry name" value="POZ domain"/>
    <property type="match status" value="1"/>
</dbReference>
<accession>A0AAN9Z486</accession>
<sequence length="266" mass="29854">MTNKEKGESAKLQHHLSLLKEEFVKLQTHCNDLERRYAIACASGGDINANSFVSKLVSTVSGLFDQELYSDIKVKLSNRSVPAHRLVLASRGEEWGSLSDSKELDWSKWSPDVALAVLKWLYTDLADLSRGDTFTLDLMRMANDFKLDGLVSKCEKALMASVNVKNCVRFYITADEINADALKEHCSGLISAHWDDFTSEDFATMSARLLYSMFKSKTGFPLHAAVRLNREDVVFLYLVENTADVSTYFVVSMLTSTTYLLTVSFV</sequence>
<dbReference type="Pfam" id="PF00651">
    <property type="entry name" value="BTB"/>
    <property type="match status" value="1"/>
</dbReference>
<keyword evidence="3" id="KW-1185">Reference proteome</keyword>
<dbReference type="InterPro" id="IPR049763">
    <property type="entry name" value="ANKFY1_BACK"/>
</dbReference>
<feature type="domain" description="BTB" evidence="1">
    <location>
        <begin position="70"/>
        <end position="130"/>
    </location>
</feature>
<reference evidence="2 3" key="1">
    <citation type="submission" date="2024-03" db="EMBL/GenBank/DDBJ databases">
        <title>The genome assembly and annotation of the cricket Gryllus longicercus Weissman &amp; Gray.</title>
        <authorList>
            <person name="Szrajer S."/>
            <person name="Gray D."/>
            <person name="Ylla G."/>
        </authorList>
    </citation>
    <scope>NUCLEOTIDE SEQUENCE [LARGE SCALE GENOMIC DNA]</scope>
    <source>
        <strain evidence="2">DAG 2021-001</strain>
        <tissue evidence="2">Whole body minus gut</tissue>
    </source>
</reference>
<dbReference type="CDD" id="cd18501">
    <property type="entry name" value="BACK_ANKFY1_Rank5"/>
    <property type="match status" value="1"/>
</dbReference>